<protein>
    <submittedName>
        <fullName evidence="1">Uncharacterized protein</fullName>
    </submittedName>
</protein>
<keyword evidence="2" id="KW-1185">Reference proteome</keyword>
<proteinExistence type="predicted"/>
<dbReference type="Proteomes" id="UP000092154">
    <property type="component" value="Unassembled WGS sequence"/>
</dbReference>
<sequence>MASDEVRVSTSFRDCASSSNRYRRFLTPQSLGVGHRRAKPSERAKTIIKHGSPTSRVHLRGTRFHTIQDMKEARVTRNTLWC</sequence>
<dbReference type="InParanoid" id="A0A1B7NE95"/>
<dbReference type="AlphaFoldDB" id="A0A1B7NE95"/>
<name>A0A1B7NE95_9AGAM</name>
<dbReference type="EMBL" id="KV448143">
    <property type="protein sequence ID" value="OAX43167.1"/>
    <property type="molecule type" value="Genomic_DNA"/>
</dbReference>
<evidence type="ECO:0000313" key="1">
    <source>
        <dbReference type="EMBL" id="OAX43167.1"/>
    </source>
</evidence>
<reference evidence="1 2" key="1">
    <citation type="submission" date="2016-06" db="EMBL/GenBank/DDBJ databases">
        <title>Comparative genomics of the ectomycorrhizal sister species Rhizopogon vinicolor and Rhizopogon vesiculosus (Basidiomycota: Boletales) reveals a divergence of the mating type B locus.</title>
        <authorList>
            <consortium name="DOE Joint Genome Institute"/>
            <person name="Mujic A.B."/>
            <person name="Kuo A."/>
            <person name="Tritt A."/>
            <person name="Lipzen A."/>
            <person name="Chen C."/>
            <person name="Johnson J."/>
            <person name="Sharma A."/>
            <person name="Barry K."/>
            <person name="Grigoriev I.V."/>
            <person name="Spatafora J.W."/>
        </authorList>
    </citation>
    <scope>NUCLEOTIDE SEQUENCE [LARGE SCALE GENOMIC DNA]</scope>
    <source>
        <strain evidence="1 2">AM-OR11-026</strain>
    </source>
</reference>
<evidence type="ECO:0000313" key="2">
    <source>
        <dbReference type="Proteomes" id="UP000092154"/>
    </source>
</evidence>
<accession>A0A1B7NE95</accession>
<gene>
    <name evidence="1" type="ORF">K503DRAFT_224228</name>
</gene>
<organism evidence="1 2">
    <name type="scientific">Rhizopogon vinicolor AM-OR11-026</name>
    <dbReference type="NCBI Taxonomy" id="1314800"/>
    <lineage>
        <taxon>Eukaryota</taxon>
        <taxon>Fungi</taxon>
        <taxon>Dikarya</taxon>
        <taxon>Basidiomycota</taxon>
        <taxon>Agaricomycotina</taxon>
        <taxon>Agaricomycetes</taxon>
        <taxon>Agaricomycetidae</taxon>
        <taxon>Boletales</taxon>
        <taxon>Suillineae</taxon>
        <taxon>Rhizopogonaceae</taxon>
        <taxon>Rhizopogon</taxon>
    </lineage>
</organism>